<dbReference type="KEGG" id="otd:J1M35_01465"/>
<dbReference type="SUPFAM" id="SSF47781">
    <property type="entry name" value="RuvA domain 2-like"/>
    <property type="match status" value="1"/>
</dbReference>
<dbReference type="InterPro" id="IPR003488">
    <property type="entry name" value="DprA"/>
</dbReference>
<accession>A0A975CGZ5</accession>
<dbReference type="Pfam" id="PF02481">
    <property type="entry name" value="DNA_processg_A"/>
    <property type="match status" value="1"/>
</dbReference>
<dbReference type="PANTHER" id="PTHR43022:SF1">
    <property type="entry name" value="PROTEIN SMF"/>
    <property type="match status" value="1"/>
</dbReference>
<dbReference type="NCBIfam" id="TIGR00732">
    <property type="entry name" value="dprA"/>
    <property type="match status" value="1"/>
</dbReference>
<proteinExistence type="inferred from homology"/>
<dbReference type="AlphaFoldDB" id="A0A975CGZ5"/>
<dbReference type="PANTHER" id="PTHR43022">
    <property type="entry name" value="PROTEIN SMF"/>
    <property type="match status" value="1"/>
</dbReference>
<dbReference type="Proteomes" id="UP000663903">
    <property type="component" value="Chromosome"/>
</dbReference>
<organism evidence="4 5">
    <name type="scientific">Ottowia testudinis</name>
    <dbReference type="NCBI Taxonomy" id="2816950"/>
    <lineage>
        <taxon>Bacteria</taxon>
        <taxon>Pseudomonadati</taxon>
        <taxon>Pseudomonadota</taxon>
        <taxon>Betaproteobacteria</taxon>
        <taxon>Burkholderiales</taxon>
        <taxon>Comamonadaceae</taxon>
        <taxon>Ottowia</taxon>
    </lineage>
</organism>
<name>A0A975CGZ5_9BURK</name>
<dbReference type="InterPro" id="IPR036388">
    <property type="entry name" value="WH-like_DNA-bd_sf"/>
</dbReference>
<keyword evidence="5" id="KW-1185">Reference proteome</keyword>
<dbReference type="InterPro" id="IPR010994">
    <property type="entry name" value="RuvA_2-like"/>
</dbReference>
<feature type="domain" description="DprA winged helix" evidence="3">
    <location>
        <begin position="338"/>
        <end position="397"/>
    </location>
</feature>
<protein>
    <submittedName>
        <fullName evidence="4">DNA-processing protein DprA</fullName>
    </submittedName>
</protein>
<dbReference type="SUPFAM" id="SSF102405">
    <property type="entry name" value="MCP/YpsA-like"/>
    <property type="match status" value="1"/>
</dbReference>
<dbReference type="EMBL" id="CP071796">
    <property type="protein sequence ID" value="QTD45621.1"/>
    <property type="molecule type" value="Genomic_DNA"/>
</dbReference>
<evidence type="ECO:0000313" key="4">
    <source>
        <dbReference type="EMBL" id="QTD45621.1"/>
    </source>
</evidence>
<dbReference type="Gene3D" id="1.10.10.10">
    <property type="entry name" value="Winged helix-like DNA-binding domain superfamily/Winged helix DNA-binding domain"/>
    <property type="match status" value="1"/>
</dbReference>
<sequence length="405" mass="41890">MDRPELEAWLRLTLTPGIGSDTARRLLAAFGLPQAIFEQPSAALRELVGPAQASALLTAPEPLAAQLQATQGWLAAAGDDAPRAIVTLGDAAYPYSLLAIEDPPCVLYTVGHLLRRDSKPKAALALAEPARAASETIANGWPQRALAMVGSRNPTPQGAQNARQFARALAGSGVTIVSGLALGIDAAAHEGALDSSPSGVLATIAVIGTGIDRVYPRQHRELAHRIAARGLIVSEYPIGTPPLAHNFPRRNRLIAGLAQGTLVVEAALQSGSLITARLAGEQGKEVFAIPGSIHSPQSRGCHALIRQGAKLVETAEDVLEELRWPGAVVAARHAAAAADPAPESSPSDPGHALLQALGADPVGLDALLARTGLDTPTLQARLLALELDGRVGRLPGGLFQRLGAG</sequence>
<dbReference type="RefSeq" id="WP_208009369.1">
    <property type="nucleotide sequence ID" value="NZ_CP071796.1"/>
</dbReference>
<evidence type="ECO:0000259" key="3">
    <source>
        <dbReference type="Pfam" id="PF17782"/>
    </source>
</evidence>
<gene>
    <name evidence="4" type="primary">dprA</name>
    <name evidence="4" type="ORF">J1M35_01465</name>
</gene>
<evidence type="ECO:0000259" key="2">
    <source>
        <dbReference type="Pfam" id="PF02481"/>
    </source>
</evidence>
<dbReference type="InterPro" id="IPR041614">
    <property type="entry name" value="DprA_WH"/>
</dbReference>
<dbReference type="InterPro" id="IPR057666">
    <property type="entry name" value="DrpA_SLOG"/>
</dbReference>
<reference evidence="4" key="1">
    <citation type="submission" date="2021-03" db="EMBL/GenBank/DDBJ databases">
        <title>Ottowia sp. 27C isolated from the cloaca of a Giant Asian pond turtle (Heosemys grandis).</title>
        <authorList>
            <person name="Spergser J."/>
            <person name="Busse H.-J."/>
        </authorList>
    </citation>
    <scope>NUCLEOTIDE SEQUENCE</scope>
    <source>
        <strain evidence="4">27C</strain>
    </source>
</reference>
<comment type="similarity">
    <text evidence="1">Belongs to the DprA/Smf family.</text>
</comment>
<dbReference type="GO" id="GO:0009294">
    <property type="term" value="P:DNA-mediated transformation"/>
    <property type="evidence" value="ECO:0007669"/>
    <property type="project" value="InterPro"/>
</dbReference>
<feature type="domain" description="Smf/DprA SLOG" evidence="2">
    <location>
        <begin position="143"/>
        <end position="322"/>
    </location>
</feature>
<dbReference type="Pfam" id="PF17782">
    <property type="entry name" value="WHD_DprA"/>
    <property type="match status" value="1"/>
</dbReference>
<evidence type="ECO:0000313" key="5">
    <source>
        <dbReference type="Proteomes" id="UP000663903"/>
    </source>
</evidence>
<dbReference type="Gene3D" id="3.40.50.450">
    <property type="match status" value="1"/>
</dbReference>
<evidence type="ECO:0000256" key="1">
    <source>
        <dbReference type="ARBA" id="ARBA00006525"/>
    </source>
</evidence>